<keyword evidence="5 7" id="KW-0378">Hydrolase</keyword>
<evidence type="ECO:0000256" key="5">
    <source>
        <dbReference type="ARBA" id="ARBA00022801"/>
    </source>
</evidence>
<evidence type="ECO:0000313" key="8">
    <source>
        <dbReference type="EMBL" id="KDO32675.1"/>
    </source>
</evidence>
<evidence type="ECO:0000313" key="9">
    <source>
        <dbReference type="Proteomes" id="UP000030745"/>
    </source>
</evidence>
<dbReference type="VEuPathDB" id="FungiDB:SPRG_02375"/>
<dbReference type="Proteomes" id="UP000030745">
    <property type="component" value="Unassembled WGS sequence"/>
</dbReference>
<evidence type="ECO:0000256" key="3">
    <source>
        <dbReference type="ARBA" id="ARBA00022670"/>
    </source>
</evidence>
<dbReference type="AlphaFoldDB" id="A0A067CTY1"/>
<evidence type="ECO:0000256" key="4">
    <source>
        <dbReference type="ARBA" id="ARBA00022729"/>
    </source>
</evidence>
<organism evidence="8 9">
    <name type="scientific">Saprolegnia parasitica (strain CBS 223.65)</name>
    <dbReference type="NCBI Taxonomy" id="695850"/>
    <lineage>
        <taxon>Eukaryota</taxon>
        <taxon>Sar</taxon>
        <taxon>Stramenopiles</taxon>
        <taxon>Oomycota</taxon>
        <taxon>Saprolegniomycetes</taxon>
        <taxon>Saprolegniales</taxon>
        <taxon>Saprolegniaceae</taxon>
        <taxon>Saprolegnia</taxon>
    </lineage>
</organism>
<evidence type="ECO:0000256" key="6">
    <source>
        <dbReference type="ARBA" id="ARBA00023180"/>
    </source>
</evidence>
<accession>A0A067CTY1</accession>
<evidence type="ECO:0000256" key="1">
    <source>
        <dbReference type="ARBA" id="ARBA00009431"/>
    </source>
</evidence>
<name>A0A067CTY1_SAPPC</name>
<keyword evidence="9" id="KW-1185">Reference proteome</keyword>
<sequence length="488" mass="53311">MTEQAPLFRLVVPAPPKPSSSSSWLGKIFLAGISAAALLGATYHVHEQATVAPPVAAHVTGSRTTATTLNGSSFCDATYQEAGYVQLPHKVDDHYFYWFFESRSNPATDPLVLWLTGGPGSSSMIALLTENGPCSISDNLTTIHNPHSWTSHANVIWLDQPTGVGFSYTTSDKDDDHNQVDVGRNIYAFLQEFLAKHPKYAKSPFFITGESYGGHYVPAAAHYILNAQLEPRASRRSKIHINLRGISVGNGLTDPATQIPLTPALAVTNAYNISLVPADQLTQLLQDAVHAGVLAQECRDGQRQSCLAALGLWDDAVIGVMQQMNRNPYDIREFCGESCFDETANAARFLNLATTQATLGVHKPWVMTNETTYSDFSADFMQDYVSYVLDLLAHGVRVLIYAGDADIMCNWVGNEAWTKDLVWPGQAAFNNATVHPLLVDGASYGEVRSISSLSFVRVYEAGHMVPTNQPKASLALIERFFKAQPLDQ</sequence>
<keyword evidence="2 7" id="KW-0121">Carboxypeptidase</keyword>
<keyword evidence="6" id="KW-0325">Glycoprotein</keyword>
<dbReference type="EMBL" id="KK583194">
    <property type="protein sequence ID" value="KDO32675.1"/>
    <property type="molecule type" value="Genomic_DNA"/>
</dbReference>
<dbReference type="OMA" id="HFEHIDE"/>
<dbReference type="OrthoDB" id="443318at2759"/>
<gene>
    <name evidence="8" type="ORF">SPRG_02375</name>
</gene>
<dbReference type="PRINTS" id="PR00724">
    <property type="entry name" value="CRBOXYPTASEC"/>
</dbReference>
<dbReference type="InterPro" id="IPR001563">
    <property type="entry name" value="Peptidase_S10"/>
</dbReference>
<dbReference type="Pfam" id="PF00450">
    <property type="entry name" value="Peptidase_S10"/>
    <property type="match status" value="1"/>
</dbReference>
<dbReference type="PROSITE" id="PS00131">
    <property type="entry name" value="CARBOXYPEPT_SER_SER"/>
    <property type="match status" value="1"/>
</dbReference>
<dbReference type="PANTHER" id="PTHR11802:SF113">
    <property type="entry name" value="SERINE CARBOXYPEPTIDASE CTSA-4.1"/>
    <property type="match status" value="1"/>
</dbReference>
<proteinExistence type="inferred from homology"/>
<dbReference type="SUPFAM" id="SSF53474">
    <property type="entry name" value="alpha/beta-Hydrolases"/>
    <property type="match status" value="1"/>
</dbReference>
<dbReference type="InterPro" id="IPR018202">
    <property type="entry name" value="Ser_caboxypep_ser_AS"/>
</dbReference>
<dbReference type="GO" id="GO:0006508">
    <property type="term" value="P:proteolysis"/>
    <property type="evidence" value="ECO:0007669"/>
    <property type="project" value="UniProtKB-KW"/>
</dbReference>
<comment type="similarity">
    <text evidence="1 7">Belongs to the peptidase S10 family.</text>
</comment>
<dbReference type="Gene3D" id="1.10.287.410">
    <property type="match status" value="1"/>
</dbReference>
<evidence type="ECO:0000256" key="2">
    <source>
        <dbReference type="ARBA" id="ARBA00022645"/>
    </source>
</evidence>
<dbReference type="GeneID" id="24124930"/>
<dbReference type="PANTHER" id="PTHR11802">
    <property type="entry name" value="SERINE PROTEASE FAMILY S10 SERINE CARBOXYPEPTIDASE"/>
    <property type="match status" value="1"/>
</dbReference>
<evidence type="ECO:0000256" key="7">
    <source>
        <dbReference type="RuleBase" id="RU361156"/>
    </source>
</evidence>
<dbReference type="GO" id="GO:0004185">
    <property type="term" value="F:serine-type carboxypeptidase activity"/>
    <property type="evidence" value="ECO:0007669"/>
    <property type="project" value="UniProtKB-UniRule"/>
</dbReference>
<dbReference type="Gene3D" id="3.40.50.1820">
    <property type="entry name" value="alpha/beta hydrolase"/>
    <property type="match status" value="1"/>
</dbReference>
<keyword evidence="3 7" id="KW-0645">Protease</keyword>
<reference evidence="8 9" key="1">
    <citation type="journal article" date="2013" name="PLoS Genet.">
        <title>Distinctive expansion of potential virulence genes in the genome of the oomycete fish pathogen Saprolegnia parasitica.</title>
        <authorList>
            <person name="Jiang R.H."/>
            <person name="de Bruijn I."/>
            <person name="Haas B.J."/>
            <person name="Belmonte R."/>
            <person name="Lobach L."/>
            <person name="Christie J."/>
            <person name="van den Ackerveken G."/>
            <person name="Bottin A."/>
            <person name="Bulone V."/>
            <person name="Diaz-Moreno S.M."/>
            <person name="Dumas B."/>
            <person name="Fan L."/>
            <person name="Gaulin E."/>
            <person name="Govers F."/>
            <person name="Grenville-Briggs L.J."/>
            <person name="Horner N.R."/>
            <person name="Levin J.Z."/>
            <person name="Mammella M."/>
            <person name="Meijer H.J."/>
            <person name="Morris P."/>
            <person name="Nusbaum C."/>
            <person name="Oome S."/>
            <person name="Phillips A.J."/>
            <person name="van Rooyen D."/>
            <person name="Rzeszutek E."/>
            <person name="Saraiva M."/>
            <person name="Secombes C.J."/>
            <person name="Seidl M.F."/>
            <person name="Snel B."/>
            <person name="Stassen J.H."/>
            <person name="Sykes S."/>
            <person name="Tripathy S."/>
            <person name="van den Berg H."/>
            <person name="Vega-Arreguin J.C."/>
            <person name="Wawra S."/>
            <person name="Young S.K."/>
            <person name="Zeng Q."/>
            <person name="Dieguez-Uribeondo J."/>
            <person name="Russ C."/>
            <person name="Tyler B.M."/>
            <person name="van West P."/>
        </authorList>
    </citation>
    <scope>NUCLEOTIDE SEQUENCE [LARGE SCALE GENOMIC DNA]</scope>
    <source>
        <strain evidence="8 9">CBS 223.65</strain>
    </source>
</reference>
<keyword evidence="4" id="KW-0732">Signal</keyword>
<dbReference type="EC" id="3.4.16.-" evidence="7"/>
<dbReference type="RefSeq" id="XP_012196341.1">
    <property type="nucleotide sequence ID" value="XM_012340951.1"/>
</dbReference>
<dbReference type="KEGG" id="spar:SPRG_02375"/>
<protein>
    <recommendedName>
        <fullName evidence="7">Carboxypeptidase</fullName>
        <ecNumber evidence="7">3.4.16.-</ecNumber>
    </recommendedName>
</protein>
<dbReference type="InterPro" id="IPR029058">
    <property type="entry name" value="AB_hydrolase_fold"/>
</dbReference>